<dbReference type="Gene3D" id="2.40.160.20">
    <property type="match status" value="1"/>
</dbReference>
<reference evidence="1 2" key="1">
    <citation type="submission" date="2021-02" db="EMBL/GenBank/DDBJ databases">
        <title>Complete genome of Desulfoluna sp. strain ASN36.</title>
        <authorList>
            <person name="Takahashi A."/>
            <person name="Kojima H."/>
            <person name="Fukui M."/>
        </authorList>
    </citation>
    <scope>NUCLEOTIDE SEQUENCE [LARGE SCALE GENOMIC DNA]</scope>
    <source>
        <strain evidence="1 2">ASN36</strain>
    </source>
</reference>
<dbReference type="Proteomes" id="UP001320148">
    <property type="component" value="Chromosome"/>
</dbReference>
<name>A0ABM7PIT7_9BACT</name>
<evidence type="ECO:0000313" key="1">
    <source>
        <dbReference type="EMBL" id="BCS97219.1"/>
    </source>
</evidence>
<protein>
    <recommendedName>
        <fullName evidence="3">Outer membrane protein beta-barrel domain-containing protein</fullName>
    </recommendedName>
</protein>
<dbReference type="SUPFAM" id="SSF56925">
    <property type="entry name" value="OMPA-like"/>
    <property type="match status" value="1"/>
</dbReference>
<organism evidence="1 2">
    <name type="scientific">Desulfoluna limicola</name>
    <dbReference type="NCBI Taxonomy" id="2810562"/>
    <lineage>
        <taxon>Bacteria</taxon>
        <taxon>Pseudomonadati</taxon>
        <taxon>Thermodesulfobacteriota</taxon>
        <taxon>Desulfobacteria</taxon>
        <taxon>Desulfobacterales</taxon>
        <taxon>Desulfolunaceae</taxon>
        <taxon>Desulfoluna</taxon>
    </lineage>
</organism>
<sequence length="226" mass="24779">MLAPATAFALLDMDTPDSDIGSLKEGTRFLGMSVSLKSAESENPSSIFQTIESTEQQTHKINAYGGYFLRDKWAVGGSLDYSFSEKSSGFTGDSDKSRVETVSRSTSMGVFMRNYLPIDSSGRFSLFVESSLDVGYGKEIVQTTLANDIDRKITRSYLVDLGVTPGIMAFIDKGFSVEASVNIMGLTSKWGEYSFNEGERTGNSSSVELDFTVKLLTLFIGVTYYF</sequence>
<evidence type="ECO:0008006" key="3">
    <source>
        <dbReference type="Google" id="ProtNLM"/>
    </source>
</evidence>
<dbReference type="EMBL" id="AP024488">
    <property type="protein sequence ID" value="BCS97219.1"/>
    <property type="molecule type" value="Genomic_DNA"/>
</dbReference>
<dbReference type="InterPro" id="IPR011250">
    <property type="entry name" value="OMP/PagP_B-barrel"/>
</dbReference>
<accession>A0ABM7PIT7</accession>
<keyword evidence="2" id="KW-1185">Reference proteome</keyword>
<gene>
    <name evidence="1" type="ORF">DSLASN_28510</name>
</gene>
<evidence type="ECO:0000313" key="2">
    <source>
        <dbReference type="Proteomes" id="UP001320148"/>
    </source>
</evidence>
<proteinExistence type="predicted"/>